<feature type="region of interest" description="Disordered" evidence="1">
    <location>
        <begin position="26"/>
        <end position="46"/>
    </location>
</feature>
<dbReference type="EMBL" id="JADBGQ010000010">
    <property type="protein sequence ID" value="KAG5375940.1"/>
    <property type="molecule type" value="Genomic_DNA"/>
</dbReference>
<sequence>MSTRSIKGIWLLLVESLDFERVIQDDEQHGSGEPSRVEEADTRDPASQSIDIMTSPLIDSSTSTSIDTISYFLELEDEAQPENLDHNLENKLDDHQHTSIFLVLGPGIPTGVRIHVSFNRYSRDLAYTFICINEVSRGSVCWFRDDLEESGDFGVFWSLFSAELHRRVRCLAMDGDILIVRLSSSFNISYIFELPFQCHRFEVNQHPIADIMHVLLNSGQSASREEAVEEMKDCRSTVHP</sequence>
<evidence type="ECO:0008006" key="4">
    <source>
        <dbReference type="Google" id="ProtNLM"/>
    </source>
</evidence>
<accession>A0ABQ7KR23</accession>
<comment type="caution">
    <text evidence="2">The sequence shown here is derived from an EMBL/GenBank/DDBJ whole genome shotgun (WGS) entry which is preliminary data.</text>
</comment>
<dbReference type="Proteomes" id="UP000823674">
    <property type="component" value="Chromosome A10"/>
</dbReference>
<protein>
    <recommendedName>
        <fullName evidence="4">TF-B3 domain-containing protein</fullName>
    </recommendedName>
</protein>
<feature type="compositionally biased region" description="Basic and acidic residues" evidence="1">
    <location>
        <begin position="26"/>
        <end position="44"/>
    </location>
</feature>
<gene>
    <name evidence="2" type="primary">A10p011400.1_BraROA</name>
    <name evidence="2" type="ORF">IGI04_040536</name>
</gene>
<evidence type="ECO:0000313" key="3">
    <source>
        <dbReference type="Proteomes" id="UP000823674"/>
    </source>
</evidence>
<reference evidence="2 3" key="1">
    <citation type="submission" date="2021-03" db="EMBL/GenBank/DDBJ databases">
        <authorList>
            <person name="King G.J."/>
            <person name="Bancroft I."/>
            <person name="Baten A."/>
            <person name="Bloomfield J."/>
            <person name="Borpatragohain P."/>
            <person name="He Z."/>
            <person name="Irish N."/>
            <person name="Irwin J."/>
            <person name="Liu K."/>
            <person name="Mauleon R.P."/>
            <person name="Moore J."/>
            <person name="Morris R."/>
            <person name="Ostergaard L."/>
            <person name="Wang B."/>
            <person name="Wells R."/>
        </authorList>
    </citation>
    <scope>NUCLEOTIDE SEQUENCE [LARGE SCALE GENOMIC DNA]</scope>
    <source>
        <strain evidence="2">R-o-18</strain>
        <tissue evidence="2">Leaf</tissue>
    </source>
</reference>
<organism evidence="2 3">
    <name type="scientific">Brassica rapa subsp. trilocularis</name>
    <dbReference type="NCBI Taxonomy" id="1813537"/>
    <lineage>
        <taxon>Eukaryota</taxon>
        <taxon>Viridiplantae</taxon>
        <taxon>Streptophyta</taxon>
        <taxon>Embryophyta</taxon>
        <taxon>Tracheophyta</taxon>
        <taxon>Spermatophyta</taxon>
        <taxon>Magnoliopsida</taxon>
        <taxon>eudicotyledons</taxon>
        <taxon>Gunneridae</taxon>
        <taxon>Pentapetalae</taxon>
        <taxon>rosids</taxon>
        <taxon>malvids</taxon>
        <taxon>Brassicales</taxon>
        <taxon>Brassicaceae</taxon>
        <taxon>Brassiceae</taxon>
        <taxon>Brassica</taxon>
    </lineage>
</organism>
<evidence type="ECO:0000313" key="2">
    <source>
        <dbReference type="EMBL" id="KAG5375940.1"/>
    </source>
</evidence>
<evidence type="ECO:0000256" key="1">
    <source>
        <dbReference type="SAM" id="MobiDB-lite"/>
    </source>
</evidence>
<proteinExistence type="predicted"/>
<name>A0ABQ7KR23_BRACM</name>
<keyword evidence="3" id="KW-1185">Reference proteome</keyword>